<feature type="compositionally biased region" description="Basic and acidic residues" evidence="11">
    <location>
        <begin position="414"/>
        <end position="423"/>
    </location>
</feature>
<feature type="region of interest" description="Disordered" evidence="11">
    <location>
        <begin position="312"/>
        <end position="576"/>
    </location>
</feature>
<keyword evidence="10" id="KW-0175">Coiled coil</keyword>
<dbReference type="Gene3D" id="3.80.10.10">
    <property type="entry name" value="Ribonuclease Inhibitor"/>
    <property type="match status" value="2"/>
</dbReference>
<comment type="similarity">
    <text evidence="3">Belongs to the DNAAF1 family.</text>
</comment>
<comment type="subcellular location">
    <subcellularLocation>
        <location evidence="2">Cell projection</location>
        <location evidence="2">Cilium</location>
    </subcellularLocation>
</comment>
<dbReference type="SUPFAM" id="SSF52075">
    <property type="entry name" value="Outer arm dynein light chain 1"/>
    <property type="match status" value="1"/>
</dbReference>
<dbReference type="SMART" id="SM00365">
    <property type="entry name" value="LRR_SD22"/>
    <property type="match status" value="3"/>
</dbReference>
<dbReference type="FunFam" id="3.80.10.10:FF:000166">
    <property type="entry name" value="Dynein assembly factor 1, axonemal"/>
    <property type="match status" value="1"/>
</dbReference>
<dbReference type="PROSITE" id="PS51450">
    <property type="entry name" value="LRR"/>
    <property type="match status" value="3"/>
</dbReference>
<reference evidence="12" key="1">
    <citation type="submission" date="2017-01" db="EMBL/GenBank/DDBJ databases">
        <title>A deep insight into the sialotranscriptome of adult male and female Cluex tarsalis mosquitoes.</title>
        <authorList>
            <person name="Ribeiro J.M."/>
            <person name="Moreira F."/>
            <person name="Bernard K.A."/>
            <person name="Calvo E."/>
        </authorList>
    </citation>
    <scope>NUCLEOTIDE SEQUENCE</scope>
    <source>
        <strain evidence="12">Kern County</strain>
        <tissue evidence="12">Salivary glands</tissue>
    </source>
</reference>
<feature type="compositionally biased region" description="Basic and acidic residues" evidence="11">
    <location>
        <begin position="464"/>
        <end position="486"/>
    </location>
</feature>
<organism evidence="12">
    <name type="scientific">Culex tarsalis</name>
    <name type="common">Encephalitis mosquito</name>
    <dbReference type="NCBI Taxonomy" id="7177"/>
    <lineage>
        <taxon>Eukaryota</taxon>
        <taxon>Metazoa</taxon>
        <taxon>Ecdysozoa</taxon>
        <taxon>Arthropoda</taxon>
        <taxon>Hexapoda</taxon>
        <taxon>Insecta</taxon>
        <taxon>Pterygota</taxon>
        <taxon>Neoptera</taxon>
        <taxon>Endopterygota</taxon>
        <taxon>Diptera</taxon>
        <taxon>Nematocera</taxon>
        <taxon>Culicoidea</taxon>
        <taxon>Culicidae</taxon>
        <taxon>Culicinae</taxon>
        <taxon>Culicini</taxon>
        <taxon>Culex</taxon>
        <taxon>Culex</taxon>
    </lineage>
</organism>
<sequence>MVRESAEETFGPKKMTKKSIVESCKKNKLYITPHLNDILYLHYSGYNAIESLEEYVGLKCLWLECNAISTIGGLDNQTQLRCLYLQNNLITKIENLDSCKQLDTLNLSHNYINKIENCGNEILPVLNTLNISHNYLKTADSLDQLRDCHFVSVLDISHNRIEDIAIVKILSDMKALRVLTLTGNPVVNEIPSYRKTLILECKSLTYLDSRPVFDRDRACAEAWKRGGFEEERKELKRWQREEQRKIRRSINATLRMRHKGDGEPELLKTSSDEEEDESSSKKSKPTEPVLEINQVSNEQAWNDVEKLFCKTPSSEGSMGIFQRFKSENRPGGVCSTNDEDEDEEDRKSNRGEERDDQDTFTPTNEVDGLPKKKLIEEIPSDEEKQFDDDNKSTDLDQDCSDFPTESESQNEPKTLVEEIHTEGSEESSPQQELEPEQPVAPTPKNMDKVKSTELEDDTLNVVIENKEDISISLETKEGELISKVESRPSSSQGKKYTVVDVNGSDSEPTEITNEDRDNKSSSLSMTSGTDSSSDEDMFDKIVPVKNRKLATRYQPDSTTSTDSEEEAESPNYLPVNGERDKSIAQYIDEYKKFFRAANVLDSPPNKTRTERPQTAKNKRTEPIIYEGVLKTMEKNSNEAKIHEARAEAKESKEKIIDRLINQQEQIDMDLEGQDFTIGGEVHNFRKYRLDAFRKDQDKLQVLIDRVTAQKDRYNAHIDQIHDQMANIMDDYEQISEKLKKVDDLIQTINDDVKVATRKKIDFAEDIEEIPEELEVGDTSEESDPAEEAKEVAQQMIEHIISRCENDILRAPTPLLDSSSDSSEDSTDDDMAALLLPKRTVLDILSSPKPVPIQEPELEGLAQDPVYQKFIEIQEEIDQLTEDELYNIVTEAAGELSGNSTITQCLNTEVDQYWKQYDNIDDFRKNINLDSHPIIQKFRQFIRCHCEQDQQETASNLDKACRKLERRLSNSLFDEYLILSRKVSIATTGGGESSANELELIEVDEVVTEELVEALNKVTAWDETTTEEPNKFKEDAIEPAQGDDLNVELEDTESKPAEEELPVGTEQVEGEGEAFFTKCLENSDIL</sequence>
<accession>A0A1Q3FT24</accession>
<feature type="region of interest" description="Disordered" evidence="11">
    <location>
        <begin position="1019"/>
        <end position="1066"/>
    </location>
</feature>
<evidence type="ECO:0000256" key="10">
    <source>
        <dbReference type="SAM" id="Coils"/>
    </source>
</evidence>
<feature type="coiled-coil region" evidence="10">
    <location>
        <begin position="717"/>
        <end position="751"/>
    </location>
</feature>
<comment type="function">
    <text evidence="1">Cilium-specific protein required for cilia structures.</text>
</comment>
<evidence type="ECO:0000256" key="4">
    <source>
        <dbReference type="ARBA" id="ARBA00022614"/>
    </source>
</evidence>
<dbReference type="InterPro" id="IPR001611">
    <property type="entry name" value="Leu-rich_rpt"/>
</dbReference>
<keyword evidence="6" id="KW-0969">Cilium</keyword>
<feature type="compositionally biased region" description="Basic and acidic residues" evidence="11">
    <location>
        <begin position="368"/>
        <end position="394"/>
    </location>
</feature>
<evidence type="ECO:0000256" key="8">
    <source>
        <dbReference type="ARBA" id="ARBA00024433"/>
    </source>
</evidence>
<protein>
    <recommendedName>
        <fullName evidence="8">Dynein axonemal assembly factor 1 homolog</fullName>
    </recommendedName>
    <alternativeName>
        <fullName evidence="9">Leucine-rich repeat-containing protein 50</fullName>
    </alternativeName>
</protein>
<dbReference type="PANTHER" id="PTHR45973">
    <property type="entry name" value="PROTEIN PHOSPHATASE 1 REGULATORY SUBUNIT SDS22-RELATED"/>
    <property type="match status" value="1"/>
</dbReference>
<evidence type="ECO:0000256" key="3">
    <source>
        <dbReference type="ARBA" id="ARBA00006453"/>
    </source>
</evidence>
<keyword evidence="4" id="KW-0433">Leucine-rich repeat</keyword>
<feature type="region of interest" description="Disordered" evidence="11">
    <location>
        <begin position="249"/>
        <end position="297"/>
    </location>
</feature>
<dbReference type="InterPro" id="IPR050576">
    <property type="entry name" value="Cilia_flagella_integrity"/>
</dbReference>
<evidence type="ECO:0000256" key="5">
    <source>
        <dbReference type="ARBA" id="ARBA00022737"/>
    </source>
</evidence>
<proteinExistence type="inferred from homology"/>
<dbReference type="EMBL" id="GFDL01004347">
    <property type="protein sequence ID" value="JAV30698.1"/>
    <property type="molecule type" value="Transcribed_RNA"/>
</dbReference>
<keyword evidence="7" id="KW-0966">Cell projection</keyword>
<evidence type="ECO:0000256" key="11">
    <source>
        <dbReference type="SAM" id="MobiDB-lite"/>
    </source>
</evidence>
<feature type="compositionally biased region" description="Polar residues" evidence="11">
    <location>
        <begin position="403"/>
        <end position="412"/>
    </location>
</feature>
<dbReference type="AlphaFoldDB" id="A0A1Q3FT24"/>
<evidence type="ECO:0000256" key="6">
    <source>
        <dbReference type="ARBA" id="ARBA00023069"/>
    </source>
</evidence>
<keyword evidence="5" id="KW-0677">Repeat</keyword>
<dbReference type="GO" id="GO:0005930">
    <property type="term" value="C:axoneme"/>
    <property type="evidence" value="ECO:0007669"/>
    <property type="project" value="TreeGrafter"/>
</dbReference>
<dbReference type="PANTHER" id="PTHR45973:SF9">
    <property type="entry name" value="LEUCINE-RICH REPEAT-CONTAINING PROTEIN 46"/>
    <property type="match status" value="1"/>
</dbReference>
<dbReference type="GO" id="GO:0070840">
    <property type="term" value="F:dynein complex binding"/>
    <property type="evidence" value="ECO:0007669"/>
    <property type="project" value="TreeGrafter"/>
</dbReference>
<name>A0A1Q3FT24_CULTA</name>
<dbReference type="InterPro" id="IPR032675">
    <property type="entry name" value="LRR_dom_sf"/>
</dbReference>
<feature type="compositionally biased region" description="Low complexity" evidence="11">
    <location>
        <begin position="520"/>
        <end position="531"/>
    </location>
</feature>
<evidence type="ECO:0000256" key="2">
    <source>
        <dbReference type="ARBA" id="ARBA00004138"/>
    </source>
</evidence>
<evidence type="ECO:0000313" key="12">
    <source>
        <dbReference type="EMBL" id="JAV30698.1"/>
    </source>
</evidence>
<dbReference type="Pfam" id="PF14580">
    <property type="entry name" value="LRR_9"/>
    <property type="match status" value="1"/>
</dbReference>
<feature type="coiled-coil region" evidence="10">
    <location>
        <begin position="632"/>
        <end position="665"/>
    </location>
</feature>
<evidence type="ECO:0000256" key="7">
    <source>
        <dbReference type="ARBA" id="ARBA00023273"/>
    </source>
</evidence>
<dbReference type="FunFam" id="3.80.10.10:FF:000331">
    <property type="entry name" value="Dynein assembly factor 1, axonemal homolog"/>
    <property type="match status" value="1"/>
</dbReference>
<evidence type="ECO:0000256" key="9">
    <source>
        <dbReference type="ARBA" id="ARBA00029577"/>
    </source>
</evidence>
<evidence type="ECO:0000256" key="1">
    <source>
        <dbReference type="ARBA" id="ARBA00003843"/>
    </source>
</evidence>
<dbReference type="GO" id="GO:0035082">
    <property type="term" value="P:axoneme assembly"/>
    <property type="evidence" value="ECO:0007669"/>
    <property type="project" value="TreeGrafter"/>
</dbReference>